<name>A0ABU6YQE2_9FABA</name>
<keyword evidence="1" id="KW-1133">Transmembrane helix</keyword>
<keyword evidence="1" id="KW-0812">Transmembrane</keyword>
<reference evidence="2 3" key="1">
    <citation type="journal article" date="2023" name="Plants (Basel)">
        <title>Bridging the Gap: Combining Genomics and Transcriptomics Approaches to Understand Stylosanthes scabra, an Orphan Legume from the Brazilian Caatinga.</title>
        <authorList>
            <person name="Ferreira-Neto J.R.C."/>
            <person name="da Silva M.D."/>
            <person name="Binneck E."/>
            <person name="de Melo N.F."/>
            <person name="da Silva R.H."/>
            <person name="de Melo A.L.T.M."/>
            <person name="Pandolfi V."/>
            <person name="Bustamante F.O."/>
            <person name="Brasileiro-Vidal A.C."/>
            <person name="Benko-Iseppon A.M."/>
        </authorList>
    </citation>
    <scope>NUCLEOTIDE SEQUENCE [LARGE SCALE GENOMIC DNA]</scope>
    <source>
        <tissue evidence="2">Leaves</tissue>
    </source>
</reference>
<dbReference type="Proteomes" id="UP001341840">
    <property type="component" value="Unassembled WGS sequence"/>
</dbReference>
<dbReference type="EMBL" id="JASCZI010242605">
    <property type="protein sequence ID" value="MED6211580.1"/>
    <property type="molecule type" value="Genomic_DNA"/>
</dbReference>
<gene>
    <name evidence="2" type="ORF">PIB30_075121</name>
</gene>
<evidence type="ECO:0000313" key="2">
    <source>
        <dbReference type="EMBL" id="MED6211580.1"/>
    </source>
</evidence>
<comment type="caution">
    <text evidence="2">The sequence shown here is derived from an EMBL/GenBank/DDBJ whole genome shotgun (WGS) entry which is preliminary data.</text>
</comment>
<protein>
    <submittedName>
        <fullName evidence="2">Uncharacterized protein</fullName>
    </submittedName>
</protein>
<evidence type="ECO:0000256" key="1">
    <source>
        <dbReference type="SAM" id="Phobius"/>
    </source>
</evidence>
<proteinExistence type="predicted"/>
<keyword evidence="3" id="KW-1185">Reference proteome</keyword>
<accession>A0ABU6YQE2</accession>
<keyword evidence="1" id="KW-0472">Membrane</keyword>
<sequence>MLRHQRKTTQKFVLRFNESYQAIGESGGILSGYLGGIRCRLHKISNKYEKLAQNEGIQGDRIQRRYQGKYRILGCETKAIVAIIVAAVVIGIAETYTSTMCIRTFHSEDPTGEIKKDILKRLGKLWKDTRSNLFHTFYVDTKSEDENVKKHKPPGVDPEHWRFFLRYRLSEDTQEKCRKNTGQTDVYTHWGINVTCATKGRGGVHAREKI</sequence>
<feature type="transmembrane region" description="Helical" evidence="1">
    <location>
        <begin position="70"/>
        <end position="93"/>
    </location>
</feature>
<evidence type="ECO:0000313" key="3">
    <source>
        <dbReference type="Proteomes" id="UP001341840"/>
    </source>
</evidence>
<organism evidence="2 3">
    <name type="scientific">Stylosanthes scabra</name>
    <dbReference type="NCBI Taxonomy" id="79078"/>
    <lineage>
        <taxon>Eukaryota</taxon>
        <taxon>Viridiplantae</taxon>
        <taxon>Streptophyta</taxon>
        <taxon>Embryophyta</taxon>
        <taxon>Tracheophyta</taxon>
        <taxon>Spermatophyta</taxon>
        <taxon>Magnoliopsida</taxon>
        <taxon>eudicotyledons</taxon>
        <taxon>Gunneridae</taxon>
        <taxon>Pentapetalae</taxon>
        <taxon>rosids</taxon>
        <taxon>fabids</taxon>
        <taxon>Fabales</taxon>
        <taxon>Fabaceae</taxon>
        <taxon>Papilionoideae</taxon>
        <taxon>50 kb inversion clade</taxon>
        <taxon>dalbergioids sensu lato</taxon>
        <taxon>Dalbergieae</taxon>
        <taxon>Pterocarpus clade</taxon>
        <taxon>Stylosanthes</taxon>
    </lineage>
</organism>